<feature type="compositionally biased region" description="Low complexity" evidence="2">
    <location>
        <begin position="69"/>
        <end position="80"/>
    </location>
</feature>
<sequence length="229" mass="24263">LSDAVTELPDALPAPSLDGLTPLHYAALLPGMEGVQICSLLLKASADPSRQATADKSFTINSSGGTNKSASGSSRGQNSSTNLTGQDYVTTEQRALLGGRTPLHLACARDYDHENATKIVQLMLDAGANPNLMCNGHTPLTLSIASGNDACVALLLRHPKTNVNQELSHGLGSALCVATSRAFEYRRDTDARIDLIKQLIGVGGASVRLRMFVPRKRNLCECMSQTTCV</sequence>
<protein>
    <submittedName>
        <fullName evidence="3">ANK_REP_REGION domain-containing protein</fullName>
    </submittedName>
</protein>
<dbReference type="InterPro" id="IPR036770">
    <property type="entry name" value="Ankyrin_rpt-contain_sf"/>
</dbReference>
<evidence type="ECO:0000256" key="1">
    <source>
        <dbReference type="PROSITE-ProRule" id="PRU00023"/>
    </source>
</evidence>
<feature type="repeat" description="ANK" evidence="1">
    <location>
        <begin position="98"/>
        <end position="135"/>
    </location>
</feature>
<feature type="repeat" description="ANK" evidence="1">
    <location>
        <begin position="18"/>
        <end position="53"/>
    </location>
</feature>
<dbReference type="InterPro" id="IPR053064">
    <property type="entry name" value="Ankyrin-MYND_domain-protein"/>
</dbReference>
<reference evidence="3" key="1">
    <citation type="submission" date="2016-06" db="UniProtKB">
        <authorList>
            <consortium name="WormBaseParasite"/>
        </authorList>
    </citation>
    <scope>IDENTIFICATION</scope>
</reference>
<evidence type="ECO:0000313" key="3">
    <source>
        <dbReference type="WBParaSite" id="ECPE_0001651401-mRNA-1"/>
    </source>
</evidence>
<dbReference type="SMART" id="SM00248">
    <property type="entry name" value="ANK"/>
    <property type="match status" value="3"/>
</dbReference>
<dbReference type="PANTHER" id="PTHR15897:SF2">
    <property type="entry name" value="ANKYRIN REPEAT AND MYND DOMAIN-CONTAINING PROTEIN 1"/>
    <property type="match status" value="1"/>
</dbReference>
<dbReference type="WBParaSite" id="ECPE_0001651401-mRNA-1">
    <property type="protein sequence ID" value="ECPE_0001651401-mRNA-1"/>
    <property type="gene ID" value="ECPE_0001651401"/>
</dbReference>
<dbReference type="InterPro" id="IPR002110">
    <property type="entry name" value="Ankyrin_rpt"/>
</dbReference>
<dbReference type="SUPFAM" id="SSF48403">
    <property type="entry name" value="Ankyrin repeat"/>
    <property type="match status" value="1"/>
</dbReference>
<dbReference type="PROSITE" id="PS50297">
    <property type="entry name" value="ANK_REP_REGION"/>
    <property type="match status" value="2"/>
</dbReference>
<dbReference type="Gene3D" id="1.25.40.20">
    <property type="entry name" value="Ankyrin repeat-containing domain"/>
    <property type="match status" value="1"/>
</dbReference>
<feature type="region of interest" description="Disordered" evidence="2">
    <location>
        <begin position="53"/>
        <end position="86"/>
    </location>
</feature>
<dbReference type="Pfam" id="PF12796">
    <property type="entry name" value="Ank_2"/>
    <property type="match status" value="1"/>
</dbReference>
<name>A0A183BB86_9TREM</name>
<organism evidence="3">
    <name type="scientific">Echinostoma caproni</name>
    <dbReference type="NCBI Taxonomy" id="27848"/>
    <lineage>
        <taxon>Eukaryota</taxon>
        <taxon>Metazoa</taxon>
        <taxon>Spiralia</taxon>
        <taxon>Lophotrochozoa</taxon>
        <taxon>Platyhelminthes</taxon>
        <taxon>Trematoda</taxon>
        <taxon>Digenea</taxon>
        <taxon>Plagiorchiida</taxon>
        <taxon>Echinostomata</taxon>
        <taxon>Echinostomatoidea</taxon>
        <taxon>Echinostomatidae</taxon>
        <taxon>Echinostoma</taxon>
    </lineage>
</organism>
<dbReference type="Pfam" id="PF00023">
    <property type="entry name" value="Ank"/>
    <property type="match status" value="1"/>
</dbReference>
<accession>A0A183BB86</accession>
<evidence type="ECO:0000256" key="2">
    <source>
        <dbReference type="SAM" id="MobiDB-lite"/>
    </source>
</evidence>
<dbReference type="PROSITE" id="PS50088">
    <property type="entry name" value="ANK_REPEAT"/>
    <property type="match status" value="2"/>
</dbReference>
<dbReference type="AlphaFoldDB" id="A0A183BB86"/>
<proteinExistence type="predicted"/>
<feature type="compositionally biased region" description="Polar residues" evidence="2">
    <location>
        <begin position="53"/>
        <end position="68"/>
    </location>
</feature>
<keyword evidence="1" id="KW-0040">ANK repeat</keyword>
<dbReference type="PANTHER" id="PTHR15897">
    <property type="entry name" value="ANKYRIN REPEAT AND MYND DOMAIN PROTEIN 1"/>
    <property type="match status" value="1"/>
</dbReference>